<evidence type="ECO:0000313" key="3">
    <source>
        <dbReference type="EMBL" id="MFD0862414.1"/>
    </source>
</evidence>
<dbReference type="Pfam" id="PF00561">
    <property type="entry name" value="Abhydrolase_1"/>
    <property type="match status" value="1"/>
</dbReference>
<accession>A0ABW3CZW7</accession>
<keyword evidence="1" id="KW-0378">Hydrolase</keyword>
<dbReference type="NCBIfam" id="NF002043">
    <property type="entry name" value="PRK00870.1"/>
    <property type="match status" value="1"/>
</dbReference>
<keyword evidence="4" id="KW-1185">Reference proteome</keyword>
<dbReference type="EMBL" id="JBHTJH010000005">
    <property type="protein sequence ID" value="MFD0862414.1"/>
    <property type="molecule type" value="Genomic_DNA"/>
</dbReference>
<feature type="domain" description="AB hydrolase-1" evidence="2">
    <location>
        <begin position="41"/>
        <end position="281"/>
    </location>
</feature>
<name>A0ABW3CZW7_9FLAO</name>
<dbReference type="PRINTS" id="PR00111">
    <property type="entry name" value="ABHYDROLASE"/>
</dbReference>
<dbReference type="Proteomes" id="UP001596978">
    <property type="component" value="Unassembled WGS sequence"/>
</dbReference>
<sequence length="297" mass="33394">MKILKTPASRFENLPDYPFQSNFCEMAEGLRMHYLDEGDGPIVLLLHGEPSWSFLYRKMIPIFKDAGFRVIAPDLIGFGKSDKPSETSDYSFQNHIDWLKQLIFKLGLKDINLFCQDWGGLTGLRIAAEEAQLFSRIVVSNTFLPMSGLKANEAFRNWRDFSQKVPEFPVSTILQKATVSELSKEILAAYDAPFPDETFKSGARIFPALVPFEGEDPHNALPACDAAWEVLKKWTKPLLTLFGDSDPIMKGGDKYFQLAVPGAKGQEHREIKGGGHFIQEDAGEELAKLMIAFIQKN</sequence>
<evidence type="ECO:0000313" key="4">
    <source>
        <dbReference type="Proteomes" id="UP001596978"/>
    </source>
</evidence>
<dbReference type="SUPFAM" id="SSF53474">
    <property type="entry name" value="alpha/beta-Hydrolases"/>
    <property type="match status" value="1"/>
</dbReference>
<dbReference type="PANTHER" id="PTHR42977">
    <property type="entry name" value="HYDROLASE-RELATED"/>
    <property type="match status" value="1"/>
</dbReference>
<dbReference type="InterPro" id="IPR000073">
    <property type="entry name" value="AB_hydrolase_1"/>
</dbReference>
<evidence type="ECO:0000256" key="1">
    <source>
        <dbReference type="ARBA" id="ARBA00022801"/>
    </source>
</evidence>
<proteinExistence type="predicted"/>
<organism evidence="3 4">
    <name type="scientific">Sungkyunkwania multivorans</name>
    <dbReference type="NCBI Taxonomy" id="1173618"/>
    <lineage>
        <taxon>Bacteria</taxon>
        <taxon>Pseudomonadati</taxon>
        <taxon>Bacteroidota</taxon>
        <taxon>Flavobacteriia</taxon>
        <taxon>Flavobacteriales</taxon>
        <taxon>Flavobacteriaceae</taxon>
        <taxon>Sungkyunkwania</taxon>
    </lineage>
</organism>
<comment type="caution">
    <text evidence="3">The sequence shown here is derived from an EMBL/GenBank/DDBJ whole genome shotgun (WGS) entry which is preliminary data.</text>
</comment>
<dbReference type="InterPro" id="IPR029058">
    <property type="entry name" value="AB_hydrolase_fold"/>
</dbReference>
<dbReference type="PANTHER" id="PTHR42977:SF3">
    <property type="entry name" value="AB HYDROLASE-1 DOMAIN-CONTAINING PROTEIN"/>
    <property type="match status" value="1"/>
</dbReference>
<dbReference type="InterPro" id="IPR000639">
    <property type="entry name" value="Epox_hydrolase-like"/>
</dbReference>
<dbReference type="Gene3D" id="3.40.50.1820">
    <property type="entry name" value="alpha/beta hydrolase"/>
    <property type="match status" value="1"/>
</dbReference>
<dbReference type="PRINTS" id="PR00412">
    <property type="entry name" value="EPOXHYDRLASE"/>
</dbReference>
<dbReference type="InterPro" id="IPR051340">
    <property type="entry name" value="Haloalkane_dehalogenase"/>
</dbReference>
<evidence type="ECO:0000259" key="2">
    <source>
        <dbReference type="Pfam" id="PF00561"/>
    </source>
</evidence>
<protein>
    <submittedName>
        <fullName evidence="3">Haloalkane dehalogenase</fullName>
    </submittedName>
</protein>
<dbReference type="RefSeq" id="WP_386407355.1">
    <property type="nucleotide sequence ID" value="NZ_JBHTJH010000005.1"/>
</dbReference>
<reference evidence="4" key="1">
    <citation type="journal article" date="2019" name="Int. J. Syst. Evol. Microbiol.">
        <title>The Global Catalogue of Microorganisms (GCM) 10K type strain sequencing project: providing services to taxonomists for standard genome sequencing and annotation.</title>
        <authorList>
            <consortium name="The Broad Institute Genomics Platform"/>
            <consortium name="The Broad Institute Genome Sequencing Center for Infectious Disease"/>
            <person name="Wu L."/>
            <person name="Ma J."/>
        </authorList>
    </citation>
    <scope>NUCLEOTIDE SEQUENCE [LARGE SCALE GENOMIC DNA]</scope>
    <source>
        <strain evidence="4">CCUG 62952</strain>
    </source>
</reference>
<gene>
    <name evidence="3" type="ORF">ACFQ1M_09335</name>
</gene>